<feature type="transmembrane region" description="Helical" evidence="2">
    <location>
        <begin position="21"/>
        <end position="46"/>
    </location>
</feature>
<protein>
    <submittedName>
        <fullName evidence="3">Uncharacterized protein</fullName>
    </submittedName>
</protein>
<organism evidence="3 4">
    <name type="scientific">Bradyrhizobium arachidis</name>
    <dbReference type="NCBI Taxonomy" id="858423"/>
    <lineage>
        <taxon>Bacteria</taxon>
        <taxon>Pseudomonadati</taxon>
        <taxon>Pseudomonadota</taxon>
        <taxon>Alphaproteobacteria</taxon>
        <taxon>Hyphomicrobiales</taxon>
        <taxon>Nitrobacteraceae</taxon>
        <taxon>Bradyrhizobium</taxon>
    </lineage>
</organism>
<dbReference type="RefSeq" id="WP_092216731.1">
    <property type="nucleotide sequence ID" value="NZ_CP030050.1"/>
</dbReference>
<feature type="transmembrane region" description="Helical" evidence="2">
    <location>
        <begin position="80"/>
        <end position="107"/>
    </location>
</feature>
<dbReference type="AlphaFoldDB" id="A0AAE7NMD2"/>
<dbReference type="Proteomes" id="UP000594015">
    <property type="component" value="Chromosome"/>
</dbReference>
<evidence type="ECO:0000313" key="4">
    <source>
        <dbReference type="Proteomes" id="UP000594015"/>
    </source>
</evidence>
<feature type="transmembrane region" description="Helical" evidence="2">
    <location>
        <begin position="113"/>
        <end position="129"/>
    </location>
</feature>
<accession>A0AAE7NMD2</accession>
<evidence type="ECO:0000256" key="2">
    <source>
        <dbReference type="SAM" id="Phobius"/>
    </source>
</evidence>
<dbReference type="KEGG" id="barh:WN72_21405"/>
<proteinExistence type="predicted"/>
<keyword evidence="2" id="KW-0812">Transmembrane</keyword>
<feature type="region of interest" description="Disordered" evidence="1">
    <location>
        <begin position="135"/>
        <end position="154"/>
    </location>
</feature>
<keyword evidence="2" id="KW-0472">Membrane</keyword>
<evidence type="ECO:0000256" key="1">
    <source>
        <dbReference type="SAM" id="MobiDB-lite"/>
    </source>
</evidence>
<gene>
    <name evidence="3" type="ORF">WN72_21405</name>
</gene>
<evidence type="ECO:0000313" key="3">
    <source>
        <dbReference type="EMBL" id="QOZ68593.1"/>
    </source>
</evidence>
<name>A0AAE7NMD2_9BRAD</name>
<reference evidence="3 4" key="1">
    <citation type="submission" date="2018-06" db="EMBL/GenBank/DDBJ databases">
        <title>Comparative genomics of Bradyrhizobium nodulating Arachidis hypogaea.</title>
        <authorList>
            <person name="Li Y."/>
        </authorList>
    </citation>
    <scope>NUCLEOTIDE SEQUENCE [LARGE SCALE GENOMIC DNA]</scope>
    <source>
        <strain evidence="3 4">CCBAU 051107</strain>
    </source>
</reference>
<feature type="transmembrane region" description="Helical" evidence="2">
    <location>
        <begin position="52"/>
        <end position="73"/>
    </location>
</feature>
<dbReference type="EMBL" id="CP030050">
    <property type="protein sequence ID" value="QOZ68593.1"/>
    <property type="molecule type" value="Genomic_DNA"/>
</dbReference>
<keyword evidence="2" id="KW-1133">Transmembrane helix</keyword>
<sequence length="154" mass="16496">MTSLRQQIGQTGLAAPKSTAWQIAFVIAGLPIIFFVIGPTLLAWLSGRSTDLFTTAGGLAALVLILLPTWIALFLNQRHVLLICLSNLVCVLIGVLGAADMPVFSWIGLGSEAWWSVLGWQFALIWSFINSNRPAAAERDPSAPPVPSLTTISP</sequence>